<dbReference type="EMBL" id="CP048029">
    <property type="protein sequence ID" value="QIK38105.1"/>
    <property type="molecule type" value="Genomic_DNA"/>
</dbReference>
<sequence>MPSKQATSFLAAEAEALCRELEAAILRLLERADETMNDRAKLLLAAVNALFVARQIAKTLKGA</sequence>
<evidence type="ECO:0000313" key="2">
    <source>
        <dbReference type="EMBL" id="QIK38105.1"/>
    </source>
</evidence>
<name>A0A6G7VDY8_9GAMM</name>
<organism evidence="2 3">
    <name type="scientific">Caldichromatium japonicum</name>
    <dbReference type="NCBI Taxonomy" id="2699430"/>
    <lineage>
        <taxon>Bacteria</taxon>
        <taxon>Pseudomonadati</taxon>
        <taxon>Pseudomonadota</taxon>
        <taxon>Gammaproteobacteria</taxon>
        <taxon>Chromatiales</taxon>
        <taxon>Chromatiaceae</taxon>
        <taxon>Caldichromatium</taxon>
    </lineage>
</organism>
<accession>A0A6G7VDY8</accession>
<dbReference type="Proteomes" id="UP000502699">
    <property type="component" value="Chromosome"/>
</dbReference>
<dbReference type="AlphaFoldDB" id="A0A6G7VDY8"/>
<dbReference type="KEGG" id="cjap:GWK36_09025"/>
<dbReference type="RefSeq" id="WP_166270869.1">
    <property type="nucleotide sequence ID" value="NZ_CP048029.1"/>
</dbReference>
<evidence type="ECO:0000313" key="3">
    <source>
        <dbReference type="Proteomes" id="UP000502699"/>
    </source>
</evidence>
<keyword evidence="1" id="KW-0175">Coiled coil</keyword>
<gene>
    <name evidence="2" type="ORF">GWK36_09025</name>
</gene>
<keyword evidence="3" id="KW-1185">Reference proteome</keyword>
<evidence type="ECO:0000256" key="1">
    <source>
        <dbReference type="SAM" id="Coils"/>
    </source>
</evidence>
<reference evidence="3" key="1">
    <citation type="submission" date="2020-01" db="EMBL/GenBank/DDBJ databases">
        <title>Caldichromatium gen. nov., sp. nov., a thermophilic purple sulfur bacterium member of the family Chromatiaceae isolated from Nakabusa hot spring, Japan.</title>
        <authorList>
            <person name="Saini M.K."/>
            <person name="Hanada S."/>
            <person name="Tank M."/>
        </authorList>
    </citation>
    <scope>NUCLEOTIDE SEQUENCE [LARGE SCALE GENOMIC DNA]</scope>
    <source>
        <strain evidence="3">No.7</strain>
    </source>
</reference>
<feature type="coiled-coil region" evidence="1">
    <location>
        <begin position="11"/>
        <end position="38"/>
    </location>
</feature>
<protein>
    <submittedName>
        <fullName evidence="2">Uncharacterized protein</fullName>
    </submittedName>
</protein>
<proteinExistence type="predicted"/>